<reference evidence="2" key="1">
    <citation type="submission" date="2022-11" db="UniProtKB">
        <authorList>
            <consortium name="WormBaseParasite"/>
        </authorList>
    </citation>
    <scope>IDENTIFICATION</scope>
</reference>
<proteinExistence type="predicted"/>
<protein>
    <submittedName>
        <fullName evidence="2">Uncharacterized protein</fullName>
    </submittedName>
</protein>
<keyword evidence="1" id="KW-1185">Reference proteome</keyword>
<dbReference type="Proteomes" id="UP000887562">
    <property type="component" value="Unplaced"/>
</dbReference>
<evidence type="ECO:0000313" key="1">
    <source>
        <dbReference type="Proteomes" id="UP000887562"/>
    </source>
</evidence>
<dbReference type="AlphaFoldDB" id="A0A915EYC3"/>
<evidence type="ECO:0000313" key="2">
    <source>
        <dbReference type="WBParaSite" id="maker-E.canG7_contigs_7000-snap-gene-0.0-mRNA-1"/>
    </source>
</evidence>
<accession>A0A915EYC3</accession>
<name>A0A915EYC3_9CEST</name>
<dbReference type="WBParaSite" id="maker-E.canG7_contigs_7000-snap-gene-0.0-mRNA-1">
    <property type="protein sequence ID" value="maker-E.canG7_contigs_7000-snap-gene-0.0-mRNA-1"/>
    <property type="gene ID" value="EcG7_09867"/>
</dbReference>
<sequence>TDRRLKSPCRERYSTQGCTLKSTLFMPQFRQILDECISALREEESIDEIAAKTMCQNKASIHELFMSVLMTANDLYTSI</sequence>
<organism evidence="1 2">
    <name type="scientific">Echinococcus canadensis</name>
    <dbReference type="NCBI Taxonomy" id="519352"/>
    <lineage>
        <taxon>Eukaryota</taxon>
        <taxon>Metazoa</taxon>
        <taxon>Spiralia</taxon>
        <taxon>Lophotrochozoa</taxon>
        <taxon>Platyhelminthes</taxon>
        <taxon>Cestoda</taxon>
        <taxon>Eucestoda</taxon>
        <taxon>Cyclophyllidea</taxon>
        <taxon>Taeniidae</taxon>
        <taxon>Echinococcus</taxon>
        <taxon>Echinococcus canadensis group</taxon>
    </lineage>
</organism>